<name>A0A8X6P3H5_NEPPI</name>
<evidence type="ECO:0000313" key="1">
    <source>
        <dbReference type="EMBL" id="GFT48244.1"/>
    </source>
</evidence>
<keyword evidence="2" id="KW-1185">Reference proteome</keyword>
<sequence length="116" mass="13457">MLLAPYRKHLPFFFTLQPFCSYSGALLFPLFEFNHEQITLFEKVTHFGFLSCLTETVTGIPNGERKGSQITFQEFEAKIISGGKTKSERITDCYNVDEALVMRYCKRQFSSLKFFT</sequence>
<protein>
    <submittedName>
        <fullName evidence="1">Uncharacterized protein</fullName>
    </submittedName>
</protein>
<gene>
    <name evidence="1" type="ORF">NPIL_348391</name>
</gene>
<organism evidence="1 2">
    <name type="scientific">Nephila pilipes</name>
    <name type="common">Giant wood spider</name>
    <name type="synonym">Nephila maculata</name>
    <dbReference type="NCBI Taxonomy" id="299642"/>
    <lineage>
        <taxon>Eukaryota</taxon>
        <taxon>Metazoa</taxon>
        <taxon>Ecdysozoa</taxon>
        <taxon>Arthropoda</taxon>
        <taxon>Chelicerata</taxon>
        <taxon>Arachnida</taxon>
        <taxon>Araneae</taxon>
        <taxon>Araneomorphae</taxon>
        <taxon>Entelegynae</taxon>
        <taxon>Araneoidea</taxon>
        <taxon>Nephilidae</taxon>
        <taxon>Nephila</taxon>
    </lineage>
</organism>
<dbReference type="EMBL" id="BMAW01064990">
    <property type="protein sequence ID" value="GFT48244.1"/>
    <property type="molecule type" value="Genomic_DNA"/>
</dbReference>
<dbReference type="Proteomes" id="UP000887013">
    <property type="component" value="Unassembled WGS sequence"/>
</dbReference>
<proteinExistence type="predicted"/>
<reference evidence="1" key="1">
    <citation type="submission" date="2020-08" db="EMBL/GenBank/DDBJ databases">
        <title>Multicomponent nature underlies the extraordinary mechanical properties of spider dragline silk.</title>
        <authorList>
            <person name="Kono N."/>
            <person name="Nakamura H."/>
            <person name="Mori M."/>
            <person name="Yoshida Y."/>
            <person name="Ohtoshi R."/>
            <person name="Malay A.D."/>
            <person name="Moran D.A.P."/>
            <person name="Tomita M."/>
            <person name="Numata K."/>
            <person name="Arakawa K."/>
        </authorList>
    </citation>
    <scope>NUCLEOTIDE SEQUENCE</scope>
</reference>
<evidence type="ECO:0000313" key="2">
    <source>
        <dbReference type="Proteomes" id="UP000887013"/>
    </source>
</evidence>
<dbReference type="AlphaFoldDB" id="A0A8X6P3H5"/>
<accession>A0A8X6P3H5</accession>
<comment type="caution">
    <text evidence="1">The sequence shown here is derived from an EMBL/GenBank/DDBJ whole genome shotgun (WGS) entry which is preliminary data.</text>
</comment>